<evidence type="ECO:0000313" key="3">
    <source>
        <dbReference type="Proteomes" id="UP001151760"/>
    </source>
</evidence>
<reference evidence="2" key="2">
    <citation type="submission" date="2022-01" db="EMBL/GenBank/DDBJ databases">
        <authorList>
            <person name="Yamashiro T."/>
            <person name="Shiraishi A."/>
            <person name="Satake H."/>
            <person name="Nakayama K."/>
        </authorList>
    </citation>
    <scope>NUCLEOTIDE SEQUENCE</scope>
</reference>
<dbReference type="Proteomes" id="UP001151760">
    <property type="component" value="Unassembled WGS sequence"/>
</dbReference>
<protein>
    <submittedName>
        <fullName evidence="2">Uncharacterized protein</fullName>
    </submittedName>
</protein>
<gene>
    <name evidence="2" type="ORF">Tco_0938474</name>
</gene>
<feature type="compositionally biased region" description="Basic and acidic residues" evidence="1">
    <location>
        <begin position="61"/>
        <end position="74"/>
    </location>
</feature>
<accession>A0ABQ5DNF4</accession>
<reference evidence="2" key="1">
    <citation type="journal article" date="2022" name="Int. J. Mol. Sci.">
        <title>Draft Genome of Tanacetum Coccineum: Genomic Comparison of Closely Related Tanacetum-Family Plants.</title>
        <authorList>
            <person name="Yamashiro T."/>
            <person name="Shiraishi A."/>
            <person name="Nakayama K."/>
            <person name="Satake H."/>
        </authorList>
    </citation>
    <scope>NUCLEOTIDE SEQUENCE</scope>
</reference>
<dbReference type="EMBL" id="BQNB010015317">
    <property type="protein sequence ID" value="GJT38609.1"/>
    <property type="molecule type" value="Genomic_DNA"/>
</dbReference>
<dbReference type="PANTHER" id="PTHR47592">
    <property type="entry name" value="PBF68 PROTEIN"/>
    <property type="match status" value="1"/>
</dbReference>
<name>A0ABQ5DNF4_9ASTR</name>
<feature type="region of interest" description="Disordered" evidence="1">
    <location>
        <begin position="61"/>
        <end position="91"/>
    </location>
</feature>
<proteinExistence type="predicted"/>
<comment type="caution">
    <text evidence="2">The sequence shown here is derived from an EMBL/GenBank/DDBJ whole genome shotgun (WGS) entry which is preliminary data.</text>
</comment>
<organism evidence="2 3">
    <name type="scientific">Tanacetum coccineum</name>
    <dbReference type="NCBI Taxonomy" id="301880"/>
    <lineage>
        <taxon>Eukaryota</taxon>
        <taxon>Viridiplantae</taxon>
        <taxon>Streptophyta</taxon>
        <taxon>Embryophyta</taxon>
        <taxon>Tracheophyta</taxon>
        <taxon>Spermatophyta</taxon>
        <taxon>Magnoliopsida</taxon>
        <taxon>eudicotyledons</taxon>
        <taxon>Gunneridae</taxon>
        <taxon>Pentapetalae</taxon>
        <taxon>asterids</taxon>
        <taxon>campanulids</taxon>
        <taxon>Asterales</taxon>
        <taxon>Asteraceae</taxon>
        <taxon>Asteroideae</taxon>
        <taxon>Anthemideae</taxon>
        <taxon>Anthemidinae</taxon>
        <taxon>Tanacetum</taxon>
    </lineage>
</organism>
<evidence type="ECO:0000256" key="1">
    <source>
        <dbReference type="SAM" id="MobiDB-lite"/>
    </source>
</evidence>
<keyword evidence="3" id="KW-1185">Reference proteome</keyword>
<dbReference type="PANTHER" id="PTHR47592:SF27">
    <property type="entry name" value="OS08G0421700 PROTEIN"/>
    <property type="match status" value="1"/>
</dbReference>
<sequence length="195" mass="22664">MNMDESIQVASIIDRLPPTWRDVKKNLKHWKDDMFLKELRKHLLIEEQYCLENKTNNDTSKVHVVEDEGESSKVREKRKHKDDKEKDKFKKNKKDVDSNYVAMISKAFFPDEEQSWWVDSGATRHVCNNKAMFKIYEPPDCNTLTLNNVFHVPNVRKNLMSGSVLKILVSSLSLNLINLSSSRVESSLEKAILAK</sequence>
<evidence type="ECO:0000313" key="2">
    <source>
        <dbReference type="EMBL" id="GJT38609.1"/>
    </source>
</evidence>